<accession>A0A7X3FIH6</accession>
<proteinExistence type="predicted"/>
<comment type="caution">
    <text evidence="1">The sequence shown here is derived from an EMBL/GenBank/DDBJ whole genome shotgun (WGS) entry which is preliminary data.</text>
</comment>
<reference evidence="1 2" key="1">
    <citation type="journal article" date="2019" name="Microorganisms">
        <title>Paenibacillus lutrae sp. nov., A Chitinolytic Species Isolated from A River Otter in Castril Natural Park, Granada, Spain.</title>
        <authorList>
            <person name="Rodriguez M."/>
            <person name="Reina J.C."/>
            <person name="Bejar V."/>
            <person name="Llamas I."/>
        </authorList>
    </citation>
    <scope>NUCLEOTIDE SEQUENCE [LARGE SCALE GENOMIC DNA]</scope>
    <source>
        <strain evidence="1 2">N10</strain>
    </source>
</reference>
<keyword evidence="2" id="KW-1185">Reference proteome</keyword>
<gene>
    <name evidence="1" type="ORF">EDM21_10670</name>
</gene>
<evidence type="ECO:0000313" key="1">
    <source>
        <dbReference type="EMBL" id="MVO99971.1"/>
    </source>
</evidence>
<protein>
    <submittedName>
        <fullName evidence="1">Uncharacterized protein</fullName>
    </submittedName>
</protein>
<name>A0A7X3FIH6_9BACL</name>
<organism evidence="1 2">
    <name type="scientific">Paenibacillus lutrae</name>
    <dbReference type="NCBI Taxonomy" id="2078573"/>
    <lineage>
        <taxon>Bacteria</taxon>
        <taxon>Bacillati</taxon>
        <taxon>Bacillota</taxon>
        <taxon>Bacilli</taxon>
        <taxon>Bacillales</taxon>
        <taxon>Paenibacillaceae</taxon>
        <taxon>Paenibacillus</taxon>
    </lineage>
</organism>
<evidence type="ECO:0000313" key="2">
    <source>
        <dbReference type="Proteomes" id="UP000490800"/>
    </source>
</evidence>
<dbReference type="RefSeq" id="WP_157335385.1">
    <property type="nucleotide sequence ID" value="NZ_RHLK01000005.1"/>
</dbReference>
<dbReference type="OrthoDB" id="2654428at2"/>
<dbReference type="AlphaFoldDB" id="A0A7X3FIH6"/>
<sequence>MNRKSLTIGLLGGILLFNGAQGLEQPASADTSVPKTTEHNFAPAPMNSAVRTVNLPGSGSESGQLVVESTVESVSAHTAAKPDLKQINGISLTDDLNTVLKLKGQPERQSSDEFFGDTQILHYSDCTIGVSEYGIEYVEVGSDQNQVIVDGIVYKNDRQVLEDALGEPYFTAEDGLVYTQDNQVLKLFINPETNQLESIHFFPKSSE</sequence>
<dbReference type="Proteomes" id="UP000490800">
    <property type="component" value="Unassembled WGS sequence"/>
</dbReference>
<dbReference type="EMBL" id="RHLK01000005">
    <property type="protein sequence ID" value="MVO99971.1"/>
    <property type="molecule type" value="Genomic_DNA"/>
</dbReference>